<keyword evidence="2" id="KW-1133">Transmembrane helix</keyword>
<organism evidence="4 5">
    <name type="scientific">Petrolisthes manimaculis</name>
    <dbReference type="NCBI Taxonomy" id="1843537"/>
    <lineage>
        <taxon>Eukaryota</taxon>
        <taxon>Metazoa</taxon>
        <taxon>Ecdysozoa</taxon>
        <taxon>Arthropoda</taxon>
        <taxon>Crustacea</taxon>
        <taxon>Multicrustacea</taxon>
        <taxon>Malacostraca</taxon>
        <taxon>Eumalacostraca</taxon>
        <taxon>Eucarida</taxon>
        <taxon>Decapoda</taxon>
        <taxon>Pleocyemata</taxon>
        <taxon>Anomura</taxon>
        <taxon>Galatheoidea</taxon>
        <taxon>Porcellanidae</taxon>
        <taxon>Petrolisthes</taxon>
    </lineage>
</organism>
<feature type="chain" id="PRO_5042136654" evidence="3">
    <location>
        <begin position="39"/>
        <end position="594"/>
    </location>
</feature>
<evidence type="ECO:0000256" key="2">
    <source>
        <dbReference type="SAM" id="Phobius"/>
    </source>
</evidence>
<accession>A0AAE1PVN2</accession>
<dbReference type="Proteomes" id="UP001292094">
    <property type="component" value="Unassembled WGS sequence"/>
</dbReference>
<evidence type="ECO:0000256" key="3">
    <source>
        <dbReference type="SAM" id="SignalP"/>
    </source>
</evidence>
<dbReference type="SUPFAM" id="SSF51126">
    <property type="entry name" value="Pectin lyase-like"/>
    <property type="match status" value="1"/>
</dbReference>
<sequence length="594" mass="66206">MQMINLLLSAMNQMKQFPLSALTIQIAVLLSLTHHANCQLLFDENGHKCPETMPNFCACDFARVTCNCNSDDEMIINAVFSQRIEIAVSGCKRVSIQQGSFKNSNNLSLTLRDIRDIRLMHGSFDRDVHTDIRINITLLGSTISEIPSGVFSISGTPNTNQPAVVPKLALQIINSDVGKIAQGALGNFTVQTLSFINTTFDLLETRTVDNSFSGTIRLVNNTFRRLDHQAFILHNASHSTNLELIGNIFIDPMPQFLVGSLSDETYIMNNTFPQLNTSPWNLRVDGHVKLGNNIFANIPTNGIHIAASGQIHLDSNDIHHLQARALQLIVPIGKKAVIFLESNILRRHDPYSLCLHDTFTARQVVIKHTLFEQQCRCNVTKDIAQALGVANVTLDTLYGNGIHEQWFRGGECLVGDQRLTNTARLPSRRVAIDQFLVHSCLGSKNLQMVLLIVFAIILITIAVCVILAWRRVKYRTTVGPSGSADFHSYTEPAPSTVGQPWLMVQPDPRTYQETEIHILFDKAEELDTPQDEILASYSRGRGDGSEGDHRNEEMMGKDKILRGTENKSYEVNEKGERVTNPQVRQSCPPLSLSK</sequence>
<reference evidence="4" key="1">
    <citation type="submission" date="2023-11" db="EMBL/GenBank/DDBJ databases">
        <title>Genome assemblies of two species of porcelain crab, Petrolisthes cinctipes and Petrolisthes manimaculis (Anomura: Porcellanidae).</title>
        <authorList>
            <person name="Angst P."/>
        </authorList>
    </citation>
    <scope>NUCLEOTIDE SEQUENCE</scope>
    <source>
        <strain evidence="4">PB745_02</strain>
        <tissue evidence="4">Gill</tissue>
    </source>
</reference>
<keyword evidence="2" id="KW-0812">Transmembrane</keyword>
<keyword evidence="5" id="KW-1185">Reference proteome</keyword>
<feature type="region of interest" description="Disordered" evidence="1">
    <location>
        <begin position="535"/>
        <end position="594"/>
    </location>
</feature>
<protein>
    <submittedName>
        <fullName evidence="4">Uncharacterized protein</fullName>
    </submittedName>
</protein>
<feature type="signal peptide" evidence="3">
    <location>
        <begin position="1"/>
        <end position="38"/>
    </location>
</feature>
<evidence type="ECO:0000256" key="1">
    <source>
        <dbReference type="SAM" id="MobiDB-lite"/>
    </source>
</evidence>
<gene>
    <name evidence="4" type="ORF">Pmani_013585</name>
</gene>
<dbReference type="InterPro" id="IPR011050">
    <property type="entry name" value="Pectin_lyase_fold/virulence"/>
</dbReference>
<proteinExistence type="predicted"/>
<comment type="caution">
    <text evidence="4">The sequence shown here is derived from an EMBL/GenBank/DDBJ whole genome shotgun (WGS) entry which is preliminary data.</text>
</comment>
<dbReference type="AlphaFoldDB" id="A0AAE1PVN2"/>
<evidence type="ECO:0000313" key="5">
    <source>
        <dbReference type="Proteomes" id="UP001292094"/>
    </source>
</evidence>
<keyword evidence="2" id="KW-0472">Membrane</keyword>
<feature type="transmembrane region" description="Helical" evidence="2">
    <location>
        <begin position="448"/>
        <end position="469"/>
    </location>
</feature>
<feature type="compositionally biased region" description="Basic and acidic residues" evidence="1">
    <location>
        <begin position="540"/>
        <end position="577"/>
    </location>
</feature>
<evidence type="ECO:0000313" key="4">
    <source>
        <dbReference type="EMBL" id="KAK4315174.1"/>
    </source>
</evidence>
<name>A0AAE1PVN2_9EUCA</name>
<keyword evidence="3" id="KW-0732">Signal</keyword>
<dbReference type="EMBL" id="JAWZYT010001132">
    <property type="protein sequence ID" value="KAK4315174.1"/>
    <property type="molecule type" value="Genomic_DNA"/>
</dbReference>